<dbReference type="Proteomes" id="UP000295380">
    <property type="component" value="Unassembled WGS sequence"/>
</dbReference>
<organism evidence="1 2">
    <name type="scientific">Chromohalobacter marismortui</name>
    <dbReference type="NCBI Taxonomy" id="42055"/>
    <lineage>
        <taxon>Bacteria</taxon>
        <taxon>Pseudomonadati</taxon>
        <taxon>Pseudomonadota</taxon>
        <taxon>Gammaproteobacteria</taxon>
        <taxon>Oceanospirillales</taxon>
        <taxon>Halomonadaceae</taxon>
        <taxon>Chromohalobacter</taxon>
    </lineage>
</organism>
<name>A0A4R7NPK7_9GAMM</name>
<keyword evidence="2" id="KW-1185">Reference proteome</keyword>
<accession>A0A4R7NPK7</accession>
<protein>
    <submittedName>
        <fullName evidence="1">Uncharacterized protein</fullName>
    </submittedName>
</protein>
<dbReference type="AlphaFoldDB" id="A0A4R7NPK7"/>
<reference evidence="1 2" key="1">
    <citation type="submission" date="2019-03" db="EMBL/GenBank/DDBJ databases">
        <title>Genomic Encyclopedia of Type Strains, Phase IV (KMG-IV): sequencing the most valuable type-strain genomes for metagenomic binning, comparative biology and taxonomic classification.</title>
        <authorList>
            <person name="Goeker M."/>
        </authorList>
    </citation>
    <scope>NUCLEOTIDE SEQUENCE [LARGE SCALE GENOMIC DNA]</scope>
    <source>
        <strain evidence="1 2">DSM 6770</strain>
    </source>
</reference>
<proteinExistence type="predicted"/>
<sequence length="96" mass="11038">MLGPPPRHRTTAYIEYELFSREHGATDHWNSDYFTVLFRRRKGETLPAGHRQQEEGSKTQAIEQVVDLVLVVDDVGSFGLDLRPIEQLITTLLRFA</sequence>
<evidence type="ECO:0000313" key="1">
    <source>
        <dbReference type="EMBL" id="TDU22834.1"/>
    </source>
</evidence>
<comment type="caution">
    <text evidence="1">The sequence shown here is derived from an EMBL/GenBank/DDBJ whole genome shotgun (WGS) entry which is preliminary data.</text>
</comment>
<gene>
    <name evidence="1" type="ORF">C8E00_103196</name>
</gene>
<dbReference type="EMBL" id="SOBR01000003">
    <property type="protein sequence ID" value="TDU22834.1"/>
    <property type="molecule type" value="Genomic_DNA"/>
</dbReference>
<evidence type="ECO:0000313" key="2">
    <source>
        <dbReference type="Proteomes" id="UP000295380"/>
    </source>
</evidence>